<sequence>MHVVVTGANGFVGRALCRTLVENGHRVTGIVRRAGTAPAGVVEWVHGTPEFADIDVHWPAPTGDVDCVVHLAARVHVMNEAESDETQRAFNATNVEGTLRVARAAQRHGVGRFIYVSSIKAIAGSGGTREPLREDALAQPDDAYGRSKLAAERSLAELHSETGLDVVIVRPPLVYGPDVGANFRKMLDTVWRGTPLPLGAVDAQRSLLFVDNLADALMHCASDARSANGCFHLADDVAPSVADLLRAIGRHLGRPARLVPVPVSLLKLAGRLTGRTAQIERLTESLVLDASAIQRQLSGWHPPYTLDEGLRATADWYRACRKGQGRA</sequence>
<reference evidence="1" key="1">
    <citation type="submission" date="2024-01" db="EMBL/GenBank/DDBJ databases">
        <title>The diversity of rhizobia nodulating Mimosa spp. in eleven states of Brazil covering several biomes is determined by host plant, location, and edaphic factors.</title>
        <authorList>
            <person name="Rouws L."/>
            <person name="Barauna A."/>
            <person name="Beukes C."/>
            <person name="De Faria S.M."/>
            <person name="Gross E."/>
            <person name="Dos Reis Junior F.B."/>
            <person name="Simon M."/>
            <person name="Maluk M."/>
            <person name="Odee D.W."/>
            <person name="Kenicer G."/>
            <person name="Young J.P.W."/>
            <person name="Reis V.M."/>
            <person name="Zilli J."/>
            <person name="James E.K."/>
        </authorList>
    </citation>
    <scope>NUCLEOTIDE SEQUENCE</scope>
    <source>
        <strain evidence="1">JPY452</strain>
    </source>
</reference>
<gene>
    <name evidence="1" type="ORF">VSR83_17975</name>
</gene>
<organism evidence="1 2">
    <name type="scientific">Paraburkholderia unamae</name>
    <dbReference type="NCBI Taxonomy" id="219649"/>
    <lineage>
        <taxon>Bacteria</taxon>
        <taxon>Pseudomonadati</taxon>
        <taxon>Pseudomonadota</taxon>
        <taxon>Betaproteobacteria</taxon>
        <taxon>Burkholderiales</taxon>
        <taxon>Burkholderiaceae</taxon>
        <taxon>Paraburkholderia</taxon>
    </lineage>
</organism>
<accession>A0ACC6RK44</accession>
<evidence type="ECO:0000313" key="1">
    <source>
        <dbReference type="EMBL" id="MEM5401959.1"/>
    </source>
</evidence>
<dbReference type="EMBL" id="JAYMRU010000012">
    <property type="protein sequence ID" value="MEM5401959.1"/>
    <property type="molecule type" value="Genomic_DNA"/>
</dbReference>
<comment type="caution">
    <text evidence="1">The sequence shown here is derived from an EMBL/GenBank/DDBJ whole genome shotgun (WGS) entry which is preliminary data.</text>
</comment>
<keyword evidence="2" id="KW-1185">Reference proteome</keyword>
<dbReference type="Proteomes" id="UP001392318">
    <property type="component" value="Unassembled WGS sequence"/>
</dbReference>
<evidence type="ECO:0000313" key="2">
    <source>
        <dbReference type="Proteomes" id="UP001392318"/>
    </source>
</evidence>
<protein>
    <submittedName>
        <fullName evidence="1">NAD-dependent epimerase/dehydratase family protein</fullName>
    </submittedName>
</protein>
<proteinExistence type="predicted"/>
<name>A0ACC6RK44_9BURK</name>